<organism evidence="2 3">
    <name type="scientific">Neophocaena asiaeorientalis asiaeorientalis</name>
    <name type="common">Yangtze finless porpoise</name>
    <name type="synonym">Neophocaena phocaenoides subsp. asiaeorientalis</name>
    <dbReference type="NCBI Taxonomy" id="1706337"/>
    <lineage>
        <taxon>Eukaryota</taxon>
        <taxon>Metazoa</taxon>
        <taxon>Chordata</taxon>
        <taxon>Craniata</taxon>
        <taxon>Vertebrata</taxon>
        <taxon>Euteleostomi</taxon>
        <taxon>Mammalia</taxon>
        <taxon>Eutheria</taxon>
        <taxon>Laurasiatheria</taxon>
        <taxon>Artiodactyla</taxon>
        <taxon>Whippomorpha</taxon>
        <taxon>Cetacea</taxon>
        <taxon>Odontoceti</taxon>
        <taxon>Phocoenidae</taxon>
        <taxon>Neophocaena</taxon>
    </lineage>
</organism>
<dbReference type="RefSeq" id="XP_024603187.1">
    <property type="nucleotide sequence ID" value="XM_024747419.1"/>
</dbReference>
<feature type="region of interest" description="Disordered" evidence="1">
    <location>
        <begin position="190"/>
        <end position="210"/>
    </location>
</feature>
<evidence type="ECO:0000313" key="3">
    <source>
        <dbReference type="RefSeq" id="XP_024603187.1"/>
    </source>
</evidence>
<reference evidence="3" key="1">
    <citation type="submission" date="2025-08" db="UniProtKB">
        <authorList>
            <consortium name="RefSeq"/>
        </authorList>
    </citation>
    <scope>IDENTIFICATION</scope>
    <source>
        <tissue evidence="3">Meat</tissue>
    </source>
</reference>
<dbReference type="AlphaFoldDB" id="A0A341BN43"/>
<accession>A0A341BN43</accession>
<name>A0A341BN43_NEOAA</name>
<proteinExistence type="predicted"/>
<sequence length="210" mass="23283">MQDLHYFDPYHIPPDCSPTYKIFSDSRRRVGGTVLEALACCVFPCAWQKNHAISLFLQNLWLRISVWHRCTEKPRFRPQNGGSSVICSQAGGSAVPLGLIGSLGISLHALQESGGFEDIPKSRSPGTPCPRAVPRSHPARRLGCGTPRLRQRTRERLTQQLPGFFCLKDTFSSLARAGLDFHSEKTLNIGGSERGHTEVATHPVSTYETR</sequence>
<gene>
    <name evidence="3" type="primary">LOC112401266</name>
</gene>
<feature type="region of interest" description="Disordered" evidence="1">
    <location>
        <begin position="116"/>
        <end position="144"/>
    </location>
</feature>
<evidence type="ECO:0000256" key="1">
    <source>
        <dbReference type="SAM" id="MobiDB-lite"/>
    </source>
</evidence>
<evidence type="ECO:0000313" key="2">
    <source>
        <dbReference type="Proteomes" id="UP000252040"/>
    </source>
</evidence>
<protein>
    <submittedName>
        <fullName evidence="3">Uncharacterized protein LOC112401266</fullName>
    </submittedName>
</protein>
<keyword evidence="2" id="KW-1185">Reference proteome</keyword>
<dbReference type="GeneID" id="112401266"/>
<dbReference type="KEGG" id="nasi:112401266"/>
<dbReference type="InParanoid" id="A0A341BN43"/>
<dbReference type="Proteomes" id="UP000252040">
    <property type="component" value="Unplaced"/>
</dbReference>